<dbReference type="Proteomes" id="UP000326912">
    <property type="component" value="Unassembled WGS sequence"/>
</dbReference>
<keyword evidence="1" id="KW-1133">Transmembrane helix</keyword>
<evidence type="ECO:0000313" key="2">
    <source>
        <dbReference type="EMBL" id="GER88810.1"/>
    </source>
</evidence>
<organism evidence="2 3">
    <name type="scientific">Dictyobacter vulcani</name>
    <dbReference type="NCBI Taxonomy" id="2607529"/>
    <lineage>
        <taxon>Bacteria</taxon>
        <taxon>Bacillati</taxon>
        <taxon>Chloroflexota</taxon>
        <taxon>Ktedonobacteria</taxon>
        <taxon>Ktedonobacterales</taxon>
        <taxon>Dictyobacteraceae</taxon>
        <taxon>Dictyobacter</taxon>
    </lineage>
</organism>
<feature type="transmembrane region" description="Helical" evidence="1">
    <location>
        <begin position="12"/>
        <end position="33"/>
    </location>
</feature>
<dbReference type="AlphaFoldDB" id="A0A5J4KQU2"/>
<feature type="transmembrane region" description="Helical" evidence="1">
    <location>
        <begin position="73"/>
        <end position="92"/>
    </location>
</feature>
<dbReference type="EMBL" id="BKZW01000001">
    <property type="protein sequence ID" value="GER88810.1"/>
    <property type="molecule type" value="Genomic_DNA"/>
</dbReference>
<keyword evidence="1" id="KW-0472">Membrane</keyword>
<name>A0A5J4KQU2_9CHLR</name>
<reference evidence="2 3" key="1">
    <citation type="submission" date="2019-10" db="EMBL/GenBank/DDBJ databases">
        <title>Dictyobacter vulcani sp. nov., within the class Ktedonobacteria, isolated from soil of volcanic Mt. Zao.</title>
        <authorList>
            <person name="Zheng Y."/>
            <person name="Wang C.M."/>
            <person name="Sakai Y."/>
            <person name="Abe K."/>
            <person name="Yokota A."/>
            <person name="Yabe S."/>
        </authorList>
    </citation>
    <scope>NUCLEOTIDE SEQUENCE [LARGE SCALE GENOMIC DNA]</scope>
    <source>
        <strain evidence="2 3">W12</strain>
    </source>
</reference>
<evidence type="ECO:0000256" key="1">
    <source>
        <dbReference type="SAM" id="Phobius"/>
    </source>
</evidence>
<accession>A0A5J4KQU2</accession>
<evidence type="ECO:0000313" key="3">
    <source>
        <dbReference type="Proteomes" id="UP000326912"/>
    </source>
</evidence>
<gene>
    <name evidence="2" type="ORF">KDW_29720</name>
</gene>
<protein>
    <submittedName>
        <fullName evidence="2">Uncharacterized protein</fullName>
    </submittedName>
</protein>
<comment type="caution">
    <text evidence="2">The sequence shown here is derived from an EMBL/GenBank/DDBJ whole genome shotgun (WGS) entry which is preliminary data.</text>
</comment>
<keyword evidence="3" id="KW-1185">Reference proteome</keyword>
<feature type="transmembrane region" description="Helical" evidence="1">
    <location>
        <begin position="45"/>
        <end position="67"/>
    </location>
</feature>
<proteinExistence type="predicted"/>
<sequence>MSNFILSYSQIIPFIIAIFIGAGIFAIFPLISFEKTRTAHRVDRTSVILGFTAIIVGVLIFVYALLILASSGFVVKTLIYTVIVSVTMIWLTKRYRSS</sequence>
<dbReference type="RefSeq" id="WP_151756667.1">
    <property type="nucleotide sequence ID" value="NZ_BKZW01000001.1"/>
</dbReference>
<keyword evidence="1" id="KW-0812">Transmembrane</keyword>